<dbReference type="SUPFAM" id="SSF56204">
    <property type="entry name" value="Hect, E3 ligase catalytic domain"/>
    <property type="match status" value="1"/>
</dbReference>
<dbReference type="InterPro" id="IPR035983">
    <property type="entry name" value="Hect_E3_ubiquitin_ligase"/>
</dbReference>
<gene>
    <name evidence="6" type="ORF">LCDPAC02_01160</name>
</gene>
<dbReference type="InterPro" id="IPR050409">
    <property type="entry name" value="E3_ubiq-protein_ligase"/>
</dbReference>
<evidence type="ECO:0000256" key="2">
    <source>
        <dbReference type="ARBA" id="ARBA00004906"/>
    </source>
</evidence>
<proteinExistence type="predicted"/>
<feature type="domain" description="HECT" evidence="5">
    <location>
        <begin position="246"/>
        <end position="578"/>
    </location>
</feature>
<organism evidence="6">
    <name type="scientific">Pithovirus LCDPAC02</name>
    <dbReference type="NCBI Taxonomy" id="2506601"/>
    <lineage>
        <taxon>Viruses</taxon>
        <taxon>Pithoviruses</taxon>
    </lineage>
</organism>
<dbReference type="GO" id="GO:0061630">
    <property type="term" value="F:ubiquitin protein ligase activity"/>
    <property type="evidence" value="ECO:0007669"/>
    <property type="project" value="UniProtKB-EC"/>
</dbReference>
<dbReference type="EMBL" id="MK500300">
    <property type="protein sequence ID" value="QBK84917.1"/>
    <property type="molecule type" value="Genomic_DNA"/>
</dbReference>
<dbReference type="PANTHER" id="PTHR11254:SF440">
    <property type="entry name" value="E3 UBIQUITIN-PROTEIN LIGASE NEDD-4"/>
    <property type="match status" value="1"/>
</dbReference>
<keyword evidence="4 6" id="KW-0808">Transferase</keyword>
<sequence>MGSKIEIVDNYYYETRSFFDVNEEIKGTKTIDLLLNNSIIDMKNEFYCESCKEYCSVKIRYGCIDCMMLDPLDHNVSESCESNDRIDKYEDLLNPSFFCSRKIYVFNYDNHPGVVYEEANFSCTEKIFKICWKLKHESFYVGLYCGNCRNEFRRINFDDSNFKTDLLNLLRDIELGPCKMYQNMKEISNINLNHHKDKDYDDKVDDLYIYIDEKLEQNENDPYKIIIDVRKRNTELEIFYKFIDSNYEDIEDFLYSNIKIEYKRNNNITTGTGALKQFYTNVIIQFCKEKYFIKSGSNDSLYFGKTIYKFNCEELNPYRFLGFVLAKCIIDKVQIPINLSQVIYKLLINSPTFLTDLKYSDIESYNRAIYIINHDVEDLEEDIYFEVTENDEFEDIHTHFLLDGEDEDYCTKVTNINKFKYINILFRYLLTKRTLDKIDFFMCAFTRILPTNILNMFKPMELEILLCGNFIDKEDFLNNISINKRDKDNKIICTFFDIVNELSEDNFVKLYYCITGMTRTPSGGINEFENKIRIKLIKSKQIKFITCHNTMLIPENIDLDTFKDTFIGLIQGSDFNAK</sequence>
<reference evidence="6" key="1">
    <citation type="journal article" date="2019" name="MBio">
        <title>Virus Genomes from Deep Sea Sediments Expand the Ocean Megavirome and Support Independent Origins of Viral Gigantism.</title>
        <authorList>
            <person name="Backstrom D."/>
            <person name="Yutin N."/>
            <person name="Jorgensen S.L."/>
            <person name="Dharamshi J."/>
            <person name="Homa F."/>
            <person name="Zaremba-Niedwiedzka K."/>
            <person name="Spang A."/>
            <person name="Wolf Y.I."/>
            <person name="Koonin E.V."/>
            <person name="Ettema T.J."/>
        </authorList>
    </citation>
    <scope>NUCLEOTIDE SEQUENCE</scope>
</reference>
<dbReference type="PROSITE" id="PS50237">
    <property type="entry name" value="HECT"/>
    <property type="match status" value="1"/>
</dbReference>
<evidence type="ECO:0000256" key="3">
    <source>
        <dbReference type="ARBA" id="ARBA00012485"/>
    </source>
</evidence>
<name>A0A481YPP6_9VIRU</name>
<dbReference type="Gene3D" id="3.90.1750.10">
    <property type="entry name" value="Hect, E3 ligase catalytic domains"/>
    <property type="match status" value="1"/>
</dbReference>
<dbReference type="EC" id="2.3.2.26" evidence="3"/>
<dbReference type="Pfam" id="PF00632">
    <property type="entry name" value="HECT"/>
    <property type="match status" value="1"/>
</dbReference>
<protein>
    <recommendedName>
        <fullName evidence="3">HECT-type E3 ubiquitin transferase</fullName>
        <ecNumber evidence="3">2.3.2.26</ecNumber>
    </recommendedName>
</protein>
<comment type="catalytic activity">
    <reaction evidence="1">
        <text>S-ubiquitinyl-[E2 ubiquitin-conjugating enzyme]-L-cysteine + [acceptor protein]-L-lysine = [E2 ubiquitin-conjugating enzyme]-L-cysteine + N(6)-ubiquitinyl-[acceptor protein]-L-lysine.</text>
        <dbReference type="EC" id="2.3.2.26"/>
    </reaction>
</comment>
<dbReference type="SMART" id="SM00119">
    <property type="entry name" value="HECTc"/>
    <property type="match status" value="1"/>
</dbReference>
<dbReference type="GO" id="GO:0006511">
    <property type="term" value="P:ubiquitin-dependent protein catabolic process"/>
    <property type="evidence" value="ECO:0007669"/>
    <property type="project" value="TreeGrafter"/>
</dbReference>
<evidence type="ECO:0000256" key="1">
    <source>
        <dbReference type="ARBA" id="ARBA00000885"/>
    </source>
</evidence>
<dbReference type="GO" id="GO:0016567">
    <property type="term" value="P:protein ubiquitination"/>
    <property type="evidence" value="ECO:0007669"/>
    <property type="project" value="TreeGrafter"/>
</dbReference>
<comment type="pathway">
    <text evidence="2">Protein modification; protein ubiquitination.</text>
</comment>
<evidence type="ECO:0000313" key="6">
    <source>
        <dbReference type="EMBL" id="QBK84917.1"/>
    </source>
</evidence>
<dbReference type="Gene3D" id="3.30.2410.10">
    <property type="entry name" value="Hect, E3 ligase catalytic domain"/>
    <property type="match status" value="1"/>
</dbReference>
<evidence type="ECO:0000259" key="5">
    <source>
        <dbReference type="PROSITE" id="PS50237"/>
    </source>
</evidence>
<dbReference type="InterPro" id="IPR000569">
    <property type="entry name" value="HECT_dom"/>
</dbReference>
<dbReference type="Gene3D" id="3.30.2160.10">
    <property type="entry name" value="Hect, E3 ligase catalytic domain"/>
    <property type="match status" value="1"/>
</dbReference>
<dbReference type="PANTHER" id="PTHR11254">
    <property type="entry name" value="HECT DOMAIN UBIQUITIN-PROTEIN LIGASE"/>
    <property type="match status" value="1"/>
</dbReference>
<evidence type="ECO:0000256" key="4">
    <source>
        <dbReference type="ARBA" id="ARBA00022679"/>
    </source>
</evidence>
<accession>A0A481YPP6</accession>